<evidence type="ECO:0000313" key="3">
    <source>
        <dbReference type="Proteomes" id="UP000631300"/>
    </source>
</evidence>
<keyword evidence="3" id="KW-1185">Reference proteome</keyword>
<proteinExistence type="predicted"/>
<protein>
    <submittedName>
        <fullName evidence="2">Monovalent cation/H+ antiporter subunit G</fullName>
    </submittedName>
</protein>
<reference evidence="2" key="1">
    <citation type="journal article" date="2014" name="Int. J. Syst. Evol. Microbiol.">
        <title>Complete genome sequence of Corynebacterium casei LMG S-19264T (=DSM 44701T), isolated from a smear-ripened cheese.</title>
        <authorList>
            <consortium name="US DOE Joint Genome Institute (JGI-PGF)"/>
            <person name="Walter F."/>
            <person name="Albersmeier A."/>
            <person name="Kalinowski J."/>
            <person name="Ruckert C."/>
        </authorList>
    </citation>
    <scope>NUCLEOTIDE SEQUENCE</scope>
    <source>
        <strain evidence="2">KCTC 22164</strain>
    </source>
</reference>
<feature type="transmembrane region" description="Helical" evidence="1">
    <location>
        <begin position="12"/>
        <end position="30"/>
    </location>
</feature>
<comment type="caution">
    <text evidence="2">The sequence shown here is derived from an EMBL/GenBank/DDBJ whole genome shotgun (WGS) entry which is preliminary data.</text>
</comment>
<reference evidence="2" key="2">
    <citation type="submission" date="2020-09" db="EMBL/GenBank/DDBJ databases">
        <authorList>
            <person name="Sun Q."/>
            <person name="Kim S."/>
        </authorList>
    </citation>
    <scope>NUCLEOTIDE SEQUENCE</scope>
    <source>
        <strain evidence="2">KCTC 22164</strain>
    </source>
</reference>
<feature type="transmembrane region" description="Helical" evidence="1">
    <location>
        <begin position="42"/>
        <end position="59"/>
    </location>
</feature>
<keyword evidence="1" id="KW-1133">Transmembrane helix</keyword>
<accession>A0A918JJF7</accession>
<keyword evidence="1" id="KW-0812">Transmembrane</keyword>
<dbReference type="AlphaFoldDB" id="A0A918JJF7"/>
<dbReference type="GO" id="GO:0015385">
    <property type="term" value="F:sodium:proton antiporter activity"/>
    <property type="evidence" value="ECO:0007669"/>
    <property type="project" value="TreeGrafter"/>
</dbReference>
<name>A0A918JJF7_9ALTE</name>
<dbReference type="NCBIfam" id="NF009316">
    <property type="entry name" value="PRK12674.1-5"/>
    <property type="match status" value="1"/>
</dbReference>
<sequence length="128" mass="14120">MSFWVEVTVSVLLLIGGTFVLVGSIGLLRLKDIYCRLHGPTKATTVGLGGILIGSVIYMSHLHGYLTLHELLITLFLVITAPVTAMILAKVAMHHRAKMMDKTRNQHMVITARAQRPPETENEADDTK</sequence>
<evidence type="ECO:0000313" key="2">
    <source>
        <dbReference type="EMBL" id="GGW83191.1"/>
    </source>
</evidence>
<dbReference type="PANTHER" id="PTHR34703">
    <property type="entry name" value="ANTIPORTER SUBUNIT MNHG2-RELATED"/>
    <property type="match status" value="1"/>
</dbReference>
<dbReference type="PANTHER" id="PTHR34703:SF1">
    <property type="entry name" value="ANTIPORTER SUBUNIT MNHG2-RELATED"/>
    <property type="match status" value="1"/>
</dbReference>
<dbReference type="InterPro" id="IPR005133">
    <property type="entry name" value="PhaG_MnhG_YufB"/>
</dbReference>
<feature type="transmembrane region" description="Helical" evidence="1">
    <location>
        <begin position="71"/>
        <end position="92"/>
    </location>
</feature>
<organism evidence="2 3">
    <name type="scientific">Alteromonas halophila</name>
    <dbReference type="NCBI Taxonomy" id="516698"/>
    <lineage>
        <taxon>Bacteria</taxon>
        <taxon>Pseudomonadati</taxon>
        <taxon>Pseudomonadota</taxon>
        <taxon>Gammaproteobacteria</taxon>
        <taxon>Alteromonadales</taxon>
        <taxon>Alteromonadaceae</taxon>
        <taxon>Alteromonas/Salinimonas group</taxon>
        <taxon>Alteromonas</taxon>
    </lineage>
</organism>
<dbReference type="RefSeq" id="WP_189405110.1">
    <property type="nucleotide sequence ID" value="NZ_BMXP01000003.1"/>
</dbReference>
<keyword evidence="1" id="KW-0472">Membrane</keyword>
<dbReference type="NCBIfam" id="TIGR01300">
    <property type="entry name" value="CPA3_mnhG_phaG"/>
    <property type="match status" value="1"/>
</dbReference>
<dbReference type="EMBL" id="BMXP01000003">
    <property type="protein sequence ID" value="GGW83191.1"/>
    <property type="molecule type" value="Genomic_DNA"/>
</dbReference>
<gene>
    <name evidence="2" type="ORF">GCM10007391_15690</name>
</gene>
<dbReference type="Pfam" id="PF03334">
    <property type="entry name" value="PhaG_MnhG_YufB"/>
    <property type="match status" value="1"/>
</dbReference>
<dbReference type="Proteomes" id="UP000631300">
    <property type="component" value="Unassembled WGS sequence"/>
</dbReference>
<evidence type="ECO:0000256" key="1">
    <source>
        <dbReference type="SAM" id="Phobius"/>
    </source>
</evidence>